<keyword evidence="4" id="KW-1003">Cell membrane</keyword>
<feature type="transmembrane region" description="Helical" evidence="8">
    <location>
        <begin position="12"/>
        <end position="30"/>
    </location>
</feature>
<evidence type="ECO:0000256" key="8">
    <source>
        <dbReference type="SAM" id="Phobius"/>
    </source>
</evidence>
<dbReference type="InterPro" id="IPR011606">
    <property type="entry name" value="Brnchd-chn_aa_trnsp_permease"/>
</dbReference>
<evidence type="ECO:0000313" key="9">
    <source>
        <dbReference type="EMBL" id="AXX91254.1"/>
    </source>
</evidence>
<dbReference type="EMBL" id="NXFY01000024">
    <property type="protein sequence ID" value="PHO17069.1"/>
    <property type="molecule type" value="Genomic_DNA"/>
</dbReference>
<evidence type="ECO:0000256" key="1">
    <source>
        <dbReference type="ARBA" id="ARBA00004651"/>
    </source>
</evidence>
<dbReference type="Pfam" id="PF03591">
    <property type="entry name" value="AzlC"/>
    <property type="match status" value="1"/>
</dbReference>
<reference evidence="10 11" key="1">
    <citation type="submission" date="2017-09" db="EMBL/GenBank/DDBJ databases">
        <title>Arcobacter canalis sp. nov., a new species isolated from a water canal contaminated with urban sewage.</title>
        <authorList>
            <person name="Perez-Cataluna A."/>
            <person name="Salas-Masso N."/>
            <person name="Figueras M.J."/>
        </authorList>
    </citation>
    <scope>NUCLEOTIDE SEQUENCE [LARGE SCALE GENOMIC DNA]</scope>
    <source>
        <strain evidence="10 11">F98-3</strain>
    </source>
</reference>
<dbReference type="GO" id="GO:1903785">
    <property type="term" value="P:L-valine transmembrane transport"/>
    <property type="evidence" value="ECO:0007669"/>
    <property type="project" value="TreeGrafter"/>
</dbReference>
<evidence type="ECO:0000256" key="7">
    <source>
        <dbReference type="ARBA" id="ARBA00023136"/>
    </source>
</evidence>
<sequence>MKNNLKNGFISNLPISISVLIYGVVLGVICTSKSITFIQLALMNIFIFAGSSQFVIVDMINNPINISIVVGSALLINLRYFLITASLNDLFVRSSINKKLFIVHFVTDESWAVTLNKKKENENINIYFLLGGGFCIFVSWFIGTSIGYYFGALISNPKLYGLDFAFLALFISIVASMYKKRSDLIVYCTTAIIAVILEKTISNMSYIIFSSLIGCYIYIFINKREKYE</sequence>
<dbReference type="KEGG" id="amol:AMOL_0230"/>
<gene>
    <name evidence="9" type="ORF">AMOL_0230</name>
    <name evidence="10" type="ORF">CPU12_12145</name>
</gene>
<feature type="transmembrane region" description="Helical" evidence="8">
    <location>
        <begin position="203"/>
        <end position="221"/>
    </location>
</feature>
<dbReference type="Proteomes" id="UP000221222">
    <property type="component" value="Unassembled WGS sequence"/>
</dbReference>
<comment type="subcellular location">
    <subcellularLocation>
        <location evidence="1">Cell membrane</location>
        <topology evidence="1">Multi-pass membrane protein</topology>
    </subcellularLocation>
</comment>
<evidence type="ECO:0000256" key="2">
    <source>
        <dbReference type="ARBA" id="ARBA00010735"/>
    </source>
</evidence>
<keyword evidence="5 8" id="KW-0812">Transmembrane</keyword>
<evidence type="ECO:0000256" key="6">
    <source>
        <dbReference type="ARBA" id="ARBA00022989"/>
    </source>
</evidence>
<name>A0A2G1DF03_9BACT</name>
<feature type="transmembrane region" description="Helical" evidence="8">
    <location>
        <begin position="126"/>
        <end position="151"/>
    </location>
</feature>
<dbReference type="RefSeq" id="WP_099343389.1">
    <property type="nucleotide sequence ID" value="NZ_CP032098.1"/>
</dbReference>
<protein>
    <submittedName>
        <fullName evidence="10">Branched-chain amino acid permease</fullName>
    </submittedName>
    <submittedName>
        <fullName evidence="9">Branched-chain amino acid transport protein, AzlC family</fullName>
    </submittedName>
</protein>
<proteinExistence type="inferred from homology"/>
<dbReference type="EMBL" id="CP032098">
    <property type="protein sequence ID" value="AXX91254.1"/>
    <property type="molecule type" value="Genomic_DNA"/>
</dbReference>
<evidence type="ECO:0000256" key="3">
    <source>
        <dbReference type="ARBA" id="ARBA00022448"/>
    </source>
</evidence>
<dbReference type="PANTHER" id="PTHR34979">
    <property type="entry name" value="INNER MEMBRANE PROTEIN YGAZ"/>
    <property type="match status" value="1"/>
</dbReference>
<feature type="transmembrane region" description="Helical" evidence="8">
    <location>
        <begin position="37"/>
        <end position="56"/>
    </location>
</feature>
<comment type="similarity">
    <text evidence="2">Belongs to the AzlC family.</text>
</comment>
<evidence type="ECO:0000313" key="10">
    <source>
        <dbReference type="EMBL" id="PHO17069.1"/>
    </source>
</evidence>
<keyword evidence="7 8" id="KW-0472">Membrane</keyword>
<dbReference type="PANTHER" id="PTHR34979:SF1">
    <property type="entry name" value="INNER MEMBRANE PROTEIN YGAZ"/>
    <property type="match status" value="1"/>
</dbReference>
<keyword evidence="6 8" id="KW-1133">Transmembrane helix</keyword>
<dbReference type="GO" id="GO:0005886">
    <property type="term" value="C:plasma membrane"/>
    <property type="evidence" value="ECO:0007669"/>
    <property type="project" value="UniProtKB-SubCell"/>
</dbReference>
<reference evidence="9 12" key="2">
    <citation type="submission" date="2018-08" db="EMBL/GenBank/DDBJ databases">
        <title>Complete genome of the Arcobacter molluscorum type strain LMG 25693.</title>
        <authorList>
            <person name="Miller W.G."/>
            <person name="Yee E."/>
            <person name="Bono J.L."/>
        </authorList>
    </citation>
    <scope>NUCLEOTIDE SEQUENCE [LARGE SCALE GENOMIC DNA]</scope>
    <source>
        <strain evidence="9 12">CECT 7696</strain>
    </source>
</reference>
<feature type="transmembrane region" description="Helical" evidence="8">
    <location>
        <begin position="157"/>
        <end position="175"/>
    </location>
</feature>
<organism evidence="10 11">
    <name type="scientific">Malaciobacter molluscorum LMG 25693</name>
    <dbReference type="NCBI Taxonomy" id="870501"/>
    <lineage>
        <taxon>Bacteria</taxon>
        <taxon>Pseudomonadati</taxon>
        <taxon>Campylobacterota</taxon>
        <taxon>Epsilonproteobacteria</taxon>
        <taxon>Campylobacterales</taxon>
        <taxon>Arcobacteraceae</taxon>
        <taxon>Malaciobacter</taxon>
    </lineage>
</organism>
<evidence type="ECO:0000256" key="4">
    <source>
        <dbReference type="ARBA" id="ARBA00022475"/>
    </source>
</evidence>
<evidence type="ECO:0000256" key="5">
    <source>
        <dbReference type="ARBA" id="ARBA00022692"/>
    </source>
</evidence>
<keyword evidence="3" id="KW-0813">Transport</keyword>
<keyword evidence="11" id="KW-1185">Reference proteome</keyword>
<dbReference type="Proteomes" id="UP000262712">
    <property type="component" value="Chromosome"/>
</dbReference>
<evidence type="ECO:0000313" key="12">
    <source>
        <dbReference type="Proteomes" id="UP000262712"/>
    </source>
</evidence>
<evidence type="ECO:0000313" key="11">
    <source>
        <dbReference type="Proteomes" id="UP000221222"/>
    </source>
</evidence>
<accession>A0A2G1DF03</accession>
<dbReference type="AlphaFoldDB" id="A0A2G1DF03"/>